<keyword evidence="2" id="KW-0732">Signal</keyword>
<comment type="caution">
    <text evidence="3">The sequence shown here is derived from an EMBL/GenBank/DDBJ whole genome shotgun (WGS) entry which is preliminary data.</text>
</comment>
<organism evidence="3 4">
    <name type="scientific">Colletotrichum spinosum</name>
    <dbReference type="NCBI Taxonomy" id="1347390"/>
    <lineage>
        <taxon>Eukaryota</taxon>
        <taxon>Fungi</taxon>
        <taxon>Dikarya</taxon>
        <taxon>Ascomycota</taxon>
        <taxon>Pezizomycotina</taxon>
        <taxon>Sordariomycetes</taxon>
        <taxon>Hypocreomycetidae</taxon>
        <taxon>Glomerellales</taxon>
        <taxon>Glomerellaceae</taxon>
        <taxon>Colletotrichum</taxon>
        <taxon>Colletotrichum orbiculare species complex</taxon>
    </lineage>
</organism>
<feature type="compositionally biased region" description="Pro residues" evidence="1">
    <location>
        <begin position="104"/>
        <end position="116"/>
    </location>
</feature>
<evidence type="ECO:0000313" key="4">
    <source>
        <dbReference type="Proteomes" id="UP000295083"/>
    </source>
</evidence>
<feature type="signal peptide" evidence="2">
    <location>
        <begin position="1"/>
        <end position="19"/>
    </location>
</feature>
<feature type="compositionally biased region" description="Pro residues" evidence="1">
    <location>
        <begin position="81"/>
        <end position="93"/>
    </location>
</feature>
<feature type="region of interest" description="Disordered" evidence="1">
    <location>
        <begin position="46"/>
        <end position="147"/>
    </location>
</feature>
<feature type="compositionally biased region" description="Pro residues" evidence="1">
    <location>
        <begin position="58"/>
        <end position="70"/>
    </location>
</feature>
<name>A0A4R8QJR4_9PEZI</name>
<dbReference type="EMBL" id="QAPG01000024">
    <property type="protein sequence ID" value="TDZ37306.1"/>
    <property type="molecule type" value="Genomic_DNA"/>
</dbReference>
<feature type="chain" id="PRO_5020928416" evidence="2">
    <location>
        <begin position="20"/>
        <end position="147"/>
    </location>
</feature>
<protein>
    <submittedName>
        <fullName evidence="3">Uncharacterized protein</fullName>
    </submittedName>
</protein>
<evidence type="ECO:0000256" key="2">
    <source>
        <dbReference type="SAM" id="SignalP"/>
    </source>
</evidence>
<evidence type="ECO:0000256" key="1">
    <source>
        <dbReference type="SAM" id="MobiDB-lite"/>
    </source>
</evidence>
<sequence>MRLLPTVAVLALTLSGASAVPQAQHVNTVAAREPIDLGADAVNDVEKRGAGLVKRPNDPAPPSTGDPTLPPDAKLWKRPNGPAPPSTGDPTLPPGAKLWKRPNGPAPPSTGDPYVPPAGKLERRVRGPSNPSKGDPSTGDPPAGRRL</sequence>
<proteinExistence type="predicted"/>
<gene>
    <name evidence="3" type="ORF">C8035_v007020</name>
</gene>
<dbReference type="AlphaFoldDB" id="A0A4R8QJR4"/>
<reference evidence="3 4" key="1">
    <citation type="submission" date="2018-11" db="EMBL/GenBank/DDBJ databases">
        <title>Genome sequence and assembly of Colletotrichum spinosum.</title>
        <authorList>
            <person name="Gan P."/>
            <person name="Shirasu K."/>
        </authorList>
    </citation>
    <scope>NUCLEOTIDE SEQUENCE [LARGE SCALE GENOMIC DNA]</scope>
    <source>
        <strain evidence="3 4">CBS 515.97</strain>
    </source>
</reference>
<dbReference type="Proteomes" id="UP000295083">
    <property type="component" value="Unassembled WGS sequence"/>
</dbReference>
<evidence type="ECO:0000313" key="3">
    <source>
        <dbReference type="EMBL" id="TDZ37306.1"/>
    </source>
</evidence>
<accession>A0A4R8QJR4</accession>
<keyword evidence="4" id="KW-1185">Reference proteome</keyword>